<organism evidence="2 3">
    <name type="scientific">Mesorhabditis belari</name>
    <dbReference type="NCBI Taxonomy" id="2138241"/>
    <lineage>
        <taxon>Eukaryota</taxon>
        <taxon>Metazoa</taxon>
        <taxon>Ecdysozoa</taxon>
        <taxon>Nematoda</taxon>
        <taxon>Chromadorea</taxon>
        <taxon>Rhabditida</taxon>
        <taxon>Rhabditina</taxon>
        <taxon>Rhabditomorpha</taxon>
        <taxon>Rhabditoidea</taxon>
        <taxon>Rhabditidae</taxon>
        <taxon>Mesorhabditinae</taxon>
        <taxon>Mesorhabditis</taxon>
    </lineage>
</organism>
<accession>A0AAF3JAV4</accession>
<dbReference type="Proteomes" id="UP000887575">
    <property type="component" value="Unassembled WGS sequence"/>
</dbReference>
<dbReference type="AlphaFoldDB" id="A0AAF3JAV4"/>
<feature type="transmembrane region" description="Helical" evidence="1">
    <location>
        <begin position="106"/>
        <end position="126"/>
    </location>
</feature>
<keyword evidence="1" id="KW-1133">Transmembrane helix</keyword>
<sequence length="137" mass="15684">MVTLNTSYLSQNRGIIKILQIIAGFAISILFCGGWTKSGCFGWGQIGYATTLNSIVTIINIVLFFLNFLDAKFWRLERVYSIICCILFLIAAALMVWFLIVEQHDYRAPSVIGTILLFFQFILYLWDVKILQGEAWN</sequence>
<name>A0AAF3JAV4_9BILA</name>
<evidence type="ECO:0000313" key="3">
    <source>
        <dbReference type="WBParaSite" id="MBELARI_LOCUS7438"/>
    </source>
</evidence>
<dbReference type="WBParaSite" id="MBELARI_LOCUS7438">
    <property type="protein sequence ID" value="MBELARI_LOCUS7438"/>
    <property type="gene ID" value="MBELARI_LOCUS7438"/>
</dbReference>
<protein>
    <submittedName>
        <fullName evidence="3">MARVEL domain-containing protein</fullName>
    </submittedName>
</protein>
<keyword evidence="1" id="KW-0812">Transmembrane</keyword>
<feature type="transmembrane region" description="Helical" evidence="1">
    <location>
        <begin position="48"/>
        <end position="68"/>
    </location>
</feature>
<evidence type="ECO:0000313" key="2">
    <source>
        <dbReference type="Proteomes" id="UP000887575"/>
    </source>
</evidence>
<reference evidence="3" key="1">
    <citation type="submission" date="2024-02" db="UniProtKB">
        <authorList>
            <consortium name="WormBaseParasite"/>
        </authorList>
    </citation>
    <scope>IDENTIFICATION</scope>
</reference>
<feature type="transmembrane region" description="Helical" evidence="1">
    <location>
        <begin position="80"/>
        <end position="100"/>
    </location>
</feature>
<evidence type="ECO:0000256" key="1">
    <source>
        <dbReference type="SAM" id="Phobius"/>
    </source>
</evidence>
<keyword evidence="2" id="KW-1185">Reference proteome</keyword>
<proteinExistence type="predicted"/>
<feature type="transmembrane region" description="Helical" evidence="1">
    <location>
        <begin position="18"/>
        <end position="36"/>
    </location>
</feature>
<keyword evidence="1" id="KW-0472">Membrane</keyword>